<evidence type="ECO:0000313" key="2">
    <source>
        <dbReference type="RefSeq" id="XP_002738644.1"/>
    </source>
</evidence>
<proteinExistence type="predicted"/>
<keyword evidence="1" id="KW-1185">Reference proteome</keyword>
<reference evidence="2" key="1">
    <citation type="submission" date="2025-08" db="UniProtKB">
        <authorList>
            <consortium name="RefSeq"/>
        </authorList>
    </citation>
    <scope>IDENTIFICATION</scope>
    <source>
        <tissue evidence="2">Testes</tissue>
    </source>
</reference>
<evidence type="ECO:0000313" key="1">
    <source>
        <dbReference type="Proteomes" id="UP000694865"/>
    </source>
</evidence>
<name>A0ABM0GW52_SACKO</name>
<dbReference type="RefSeq" id="XP_002738644.1">
    <property type="nucleotide sequence ID" value="XM_002738598.2"/>
</dbReference>
<accession>A0ABM0GW52</accession>
<gene>
    <name evidence="2" type="primary">LOC100378881</name>
</gene>
<protein>
    <submittedName>
        <fullName evidence="2">Uncharacterized protein LOC100378881</fullName>
    </submittedName>
</protein>
<organism evidence="1 2">
    <name type="scientific">Saccoglossus kowalevskii</name>
    <name type="common">Acorn worm</name>
    <dbReference type="NCBI Taxonomy" id="10224"/>
    <lineage>
        <taxon>Eukaryota</taxon>
        <taxon>Metazoa</taxon>
        <taxon>Hemichordata</taxon>
        <taxon>Enteropneusta</taxon>
        <taxon>Harrimaniidae</taxon>
        <taxon>Saccoglossus</taxon>
    </lineage>
</organism>
<dbReference type="Proteomes" id="UP000694865">
    <property type="component" value="Unplaced"/>
</dbReference>
<sequence>MPFTDYVNTTQIRALPSISGTPPNNKLERKVAVPDIRNSTLQRSLKPRAQPAAEKWLRVAPDSDKKIIDQVLRITDKEYVEKTLTHALQPDAKKAVEKWMDNASDRDRDVAVQFFSSLAGSRLMGAKEGVKHEDDSQCKICDGDRLRQVLDTLNKGRTGSYVLARETGAINPAKRNAHLRLLTPTTRATKPQHQTWHHLPVIRHPGPVSNTISMFTRPHRAIPRHFTIHPEWE</sequence>
<dbReference type="GeneID" id="100378881"/>